<organism evidence="2 3">
    <name type="scientific">Hydnomerulius pinastri MD-312</name>
    <dbReference type="NCBI Taxonomy" id="994086"/>
    <lineage>
        <taxon>Eukaryota</taxon>
        <taxon>Fungi</taxon>
        <taxon>Dikarya</taxon>
        <taxon>Basidiomycota</taxon>
        <taxon>Agaricomycotina</taxon>
        <taxon>Agaricomycetes</taxon>
        <taxon>Agaricomycetidae</taxon>
        <taxon>Boletales</taxon>
        <taxon>Boletales incertae sedis</taxon>
        <taxon>Leucogyrophana</taxon>
    </lineage>
</organism>
<proteinExistence type="predicted"/>
<dbReference type="AlphaFoldDB" id="A0A0C9WG80"/>
<accession>A0A0C9WG80</accession>
<keyword evidence="3" id="KW-1185">Reference proteome</keyword>
<protein>
    <submittedName>
        <fullName evidence="2">Uncharacterized protein</fullName>
    </submittedName>
</protein>
<reference evidence="2 3" key="1">
    <citation type="submission" date="2014-04" db="EMBL/GenBank/DDBJ databases">
        <title>Evolutionary Origins and Diversification of the Mycorrhizal Mutualists.</title>
        <authorList>
            <consortium name="DOE Joint Genome Institute"/>
            <consortium name="Mycorrhizal Genomics Consortium"/>
            <person name="Kohler A."/>
            <person name="Kuo A."/>
            <person name="Nagy L.G."/>
            <person name="Floudas D."/>
            <person name="Copeland A."/>
            <person name="Barry K.W."/>
            <person name="Cichocki N."/>
            <person name="Veneault-Fourrey C."/>
            <person name="LaButti K."/>
            <person name="Lindquist E.A."/>
            <person name="Lipzen A."/>
            <person name="Lundell T."/>
            <person name="Morin E."/>
            <person name="Murat C."/>
            <person name="Riley R."/>
            <person name="Ohm R."/>
            <person name="Sun H."/>
            <person name="Tunlid A."/>
            <person name="Henrissat B."/>
            <person name="Grigoriev I.V."/>
            <person name="Hibbett D.S."/>
            <person name="Martin F."/>
        </authorList>
    </citation>
    <scope>NUCLEOTIDE SEQUENCE [LARGE SCALE GENOMIC DNA]</scope>
    <source>
        <strain evidence="2 3">MD-312</strain>
    </source>
</reference>
<name>A0A0C9WG80_9AGAM</name>
<evidence type="ECO:0000313" key="3">
    <source>
        <dbReference type="Proteomes" id="UP000053820"/>
    </source>
</evidence>
<sequence length="81" mass="9174">MFRLASLTPLQSSVLSSGRGKTIFSPCVVQRRVPKQKGTVDRPPGCMGMEVPHTDDKARRKNVWNNSSQCSQHKHRVSRQR</sequence>
<dbReference type="Proteomes" id="UP000053820">
    <property type="component" value="Unassembled WGS sequence"/>
</dbReference>
<feature type="region of interest" description="Disordered" evidence="1">
    <location>
        <begin position="34"/>
        <end position="81"/>
    </location>
</feature>
<evidence type="ECO:0000256" key="1">
    <source>
        <dbReference type="SAM" id="MobiDB-lite"/>
    </source>
</evidence>
<gene>
    <name evidence="2" type="ORF">HYDPIDRAFT_111667</name>
</gene>
<dbReference type="EMBL" id="KN839845">
    <property type="protein sequence ID" value="KIJ64962.1"/>
    <property type="molecule type" value="Genomic_DNA"/>
</dbReference>
<feature type="compositionally biased region" description="Basic residues" evidence="1">
    <location>
        <begin position="72"/>
        <end position="81"/>
    </location>
</feature>
<dbReference type="HOGENOM" id="CLU_2574168_0_0_1"/>
<evidence type="ECO:0000313" key="2">
    <source>
        <dbReference type="EMBL" id="KIJ64962.1"/>
    </source>
</evidence>